<evidence type="ECO:0000256" key="1">
    <source>
        <dbReference type="PROSITE-ProRule" id="PRU00076"/>
    </source>
</evidence>
<dbReference type="AlphaFoldDB" id="A8B7B6"/>
<dbReference type="PROSITE" id="PS01186">
    <property type="entry name" value="EGF_2"/>
    <property type="match status" value="1"/>
</dbReference>
<dbReference type="PROSITE" id="PS00022">
    <property type="entry name" value="EGF_1"/>
    <property type="match status" value="2"/>
</dbReference>
<name>A8B7B6_GIAIC</name>
<evidence type="ECO:0000313" key="3">
    <source>
        <dbReference type="Proteomes" id="UP000001548"/>
    </source>
</evidence>
<protein>
    <submittedName>
        <fullName evidence="2">Tenascin-like protein</fullName>
    </submittedName>
</protein>
<dbReference type="Gene3D" id="2.10.25.10">
    <property type="entry name" value="Laminin"/>
    <property type="match status" value="1"/>
</dbReference>
<organism evidence="2 3">
    <name type="scientific">Giardia intestinalis (strain ATCC 50803 / WB clone C6)</name>
    <name type="common">Giardia lamblia</name>
    <dbReference type="NCBI Taxonomy" id="184922"/>
    <lineage>
        <taxon>Eukaryota</taxon>
        <taxon>Metamonada</taxon>
        <taxon>Diplomonadida</taxon>
        <taxon>Hexamitidae</taxon>
        <taxon>Giardiinae</taxon>
        <taxon>Giardia</taxon>
    </lineage>
</organism>
<feature type="disulfide bond" evidence="1">
    <location>
        <begin position="233"/>
        <end position="250"/>
    </location>
</feature>
<dbReference type="SUPFAM" id="SSF57196">
    <property type="entry name" value="EGF/Laminin"/>
    <property type="match status" value="2"/>
</dbReference>
<proteinExistence type="predicted"/>
<accession>A8B7B6</accession>
<keyword evidence="1" id="KW-1015">Disulfide bond</keyword>
<dbReference type="EMBL" id="AACB03000005">
    <property type="protein sequence ID" value="KAE8301741.1"/>
    <property type="molecule type" value="Genomic_DNA"/>
</dbReference>
<feature type="disulfide bond" evidence="1">
    <location>
        <begin position="252"/>
        <end position="261"/>
    </location>
</feature>
<dbReference type="SMART" id="SM00181">
    <property type="entry name" value="EGF"/>
    <property type="match status" value="8"/>
</dbReference>
<dbReference type="RefSeq" id="XP_001709188.1">
    <property type="nucleotide sequence ID" value="XM_001709136.1"/>
</dbReference>
<evidence type="ECO:0000313" key="2">
    <source>
        <dbReference type="EMBL" id="KAE8301741.1"/>
    </source>
</evidence>
<dbReference type="HOGENOM" id="CLU_461137_0_0_1"/>
<dbReference type="PROSITE" id="PS50026">
    <property type="entry name" value="EGF_3"/>
    <property type="match status" value="1"/>
</dbReference>
<sequence length="605" mass="64667">MLLLAGLLAFALGSDECPYYTTKVGLKCVHNGCVVFDYRGIPSECGGLGYCSETPANSWGCVCMYGSIAVGSNCVSQSCVKPGTDLECSGNGMCIREKCICSLRHSGLYCEKPIDDLCPSNMVSAEGYCVVERCRSDNGLICGGRGYCFNNPKYAVPCSCDENFEYIKSGCHPTNCLGVVSETSEVLVCNGHGECEFDAENSKWGCDCDAGYVRAGHTCVPPTCASSGAEHICSSHGYCTLNSETNSYSCLCLHGYAGDYCEMCAEDAIPIWSGLCLAGACASYDDSGNLLICNNLGGCDEDASLPAPRCTCSEGAFFKDGNCYPLYCRTGPHEICSNHGTCSYDGCRCEEGYCGGYCENKVITCPDGETFLDGSCYPSACVINNTVCSYFGQCVRDEATGTARCVCPKNLLQANDGSCIPMACIFNGEVCPNMGPCQIVGEDEYECFCNFITSTIVDGQCVPYKYLSKNLFGEYVICNGRGKYDVGSDSCICHSLYKGPSCEFCAENAVVINGECYPMSCVNIHHDGTAAVCGNYGQCMLSHETHNPAREIYSCICRGYSHESNLCVSNVCMPFVDGPVCSGHGYCDGGACICDSGYRGVQCEY</sequence>
<comment type="caution">
    <text evidence="1">Lacks conserved residue(s) required for the propagation of feature annotation.</text>
</comment>
<dbReference type="KEGG" id="gla:GL50803_0016833"/>
<dbReference type="Pfam" id="PF23106">
    <property type="entry name" value="EGF_Teneurin"/>
    <property type="match status" value="1"/>
</dbReference>
<dbReference type="OMA" id="KDGNCYP"/>
<keyword evidence="3" id="KW-1185">Reference proteome</keyword>
<dbReference type="VEuPathDB" id="GiardiaDB:GL50803_16833"/>
<dbReference type="Gene3D" id="2.170.300.10">
    <property type="entry name" value="Tie2 ligand-binding domain superfamily"/>
    <property type="match status" value="1"/>
</dbReference>
<dbReference type="Proteomes" id="UP000001548">
    <property type="component" value="Unassembled WGS sequence"/>
</dbReference>
<dbReference type="InterPro" id="IPR000742">
    <property type="entry name" value="EGF"/>
</dbReference>
<comment type="caution">
    <text evidence="2">The sequence shown here is derived from an EMBL/GenBank/DDBJ whole genome shotgun (WGS) entry which is preliminary data.</text>
</comment>
<reference evidence="2 3" key="1">
    <citation type="journal article" date="2007" name="Science">
        <title>Genomic minimalism in the early diverging intestinal parasite Giardia lamblia.</title>
        <authorList>
            <person name="Morrison H.G."/>
            <person name="McArthur A.G."/>
            <person name="Gillin F.D."/>
            <person name="Aley S.B."/>
            <person name="Adam R.D."/>
            <person name="Olsen G.J."/>
            <person name="Best A.A."/>
            <person name="Cande W.Z."/>
            <person name="Chen F."/>
            <person name="Cipriano M.J."/>
            <person name="Davids B.J."/>
            <person name="Dawson S.C."/>
            <person name="Elmendorf H.G."/>
            <person name="Hehl A.B."/>
            <person name="Holder M.E."/>
            <person name="Huse S.M."/>
            <person name="Kim U.U."/>
            <person name="Lasek-Nesselquist E."/>
            <person name="Manning G."/>
            <person name="Nigam A."/>
            <person name="Nixon J.E."/>
            <person name="Palm D."/>
            <person name="Passamaneck N.E."/>
            <person name="Prabhu A."/>
            <person name="Reich C.I."/>
            <person name="Reiner D.S."/>
            <person name="Samuelson J."/>
            <person name="Svard S.G."/>
            <person name="Sogin M.L."/>
        </authorList>
    </citation>
    <scope>NUCLEOTIDE SEQUENCE [LARGE SCALE GENOMIC DNA]</scope>
    <source>
        <strain evidence="2 3">WB C6</strain>
    </source>
</reference>
<dbReference type="GeneID" id="5702109"/>
<keyword evidence="1" id="KW-0245">EGF-like domain</keyword>
<gene>
    <name evidence="2" type="ORF">GL50803_0016833</name>
</gene>